<dbReference type="InterPro" id="IPR001647">
    <property type="entry name" value="HTH_TetR"/>
</dbReference>
<dbReference type="GO" id="GO:0003677">
    <property type="term" value="F:DNA binding"/>
    <property type="evidence" value="ECO:0007669"/>
    <property type="project" value="UniProtKB-UniRule"/>
</dbReference>
<dbReference type="InterPro" id="IPR009057">
    <property type="entry name" value="Homeodomain-like_sf"/>
</dbReference>
<evidence type="ECO:0000259" key="3">
    <source>
        <dbReference type="PROSITE" id="PS50977"/>
    </source>
</evidence>
<keyword evidence="1 2" id="KW-0238">DNA-binding</keyword>
<evidence type="ECO:0000313" key="4">
    <source>
        <dbReference type="EMBL" id="RAP73391.1"/>
    </source>
</evidence>
<accession>A0A328TWF2</accession>
<feature type="DNA-binding region" description="H-T-H motif" evidence="2">
    <location>
        <begin position="36"/>
        <end position="55"/>
    </location>
</feature>
<dbReference type="PANTHER" id="PTHR43479:SF7">
    <property type="entry name" value="TETR-FAMILY TRANSCRIPTIONAL REGULATOR"/>
    <property type="match status" value="1"/>
</dbReference>
<gene>
    <name evidence="4" type="ORF">DL346_27170</name>
</gene>
<sequence length="204" mass="23827">MSDNGKRTDRRIVRSRTALRQALLTLMADKPFTAISITEIVELADYNRGTFYSNYESKEALLDDIMSDLIEKLLLSFRVPYEKVEFFHVDQLQAHSVKLFEHIYEHSSVYTVFMKSDMLMVLWGKMFAAIKNILKEELVYTKTDIDEELLQIYSIHALLGLVFHWIESGYKHSPAYMREQLVKIINYHPTTAKTSVNRANHNSQ</sequence>
<feature type="domain" description="HTH tetR-type" evidence="3">
    <location>
        <begin position="13"/>
        <end position="73"/>
    </location>
</feature>
<dbReference type="AlphaFoldDB" id="A0A328TWF2"/>
<dbReference type="Gene3D" id="1.10.357.10">
    <property type="entry name" value="Tetracycline Repressor, domain 2"/>
    <property type="match status" value="1"/>
</dbReference>
<evidence type="ECO:0000256" key="1">
    <source>
        <dbReference type="ARBA" id="ARBA00023125"/>
    </source>
</evidence>
<reference evidence="4 5" key="1">
    <citation type="submission" date="2018-06" db="EMBL/GenBank/DDBJ databases">
        <title>Paenibacillus montanisoli sp. nov., isolated from mountain area soil.</title>
        <authorList>
            <person name="Wu M."/>
        </authorList>
    </citation>
    <scope>NUCLEOTIDE SEQUENCE [LARGE SCALE GENOMIC DNA]</scope>
    <source>
        <strain evidence="4 5">RA17</strain>
    </source>
</reference>
<dbReference type="Pfam" id="PF00440">
    <property type="entry name" value="TetR_N"/>
    <property type="match status" value="1"/>
</dbReference>
<proteinExistence type="predicted"/>
<dbReference type="SUPFAM" id="SSF46689">
    <property type="entry name" value="Homeodomain-like"/>
    <property type="match status" value="1"/>
</dbReference>
<dbReference type="EMBL" id="QLUW01000007">
    <property type="protein sequence ID" value="RAP73391.1"/>
    <property type="molecule type" value="Genomic_DNA"/>
</dbReference>
<dbReference type="InterPro" id="IPR039532">
    <property type="entry name" value="TetR_C_Firmicutes"/>
</dbReference>
<evidence type="ECO:0000313" key="5">
    <source>
        <dbReference type="Proteomes" id="UP000249260"/>
    </source>
</evidence>
<keyword evidence="5" id="KW-1185">Reference proteome</keyword>
<dbReference type="Proteomes" id="UP000249260">
    <property type="component" value="Unassembled WGS sequence"/>
</dbReference>
<dbReference type="PROSITE" id="PS50977">
    <property type="entry name" value="HTH_TETR_2"/>
    <property type="match status" value="1"/>
</dbReference>
<protein>
    <submittedName>
        <fullName evidence="4">TetR/AcrR family transcriptional regulator</fullName>
    </submittedName>
</protein>
<dbReference type="RefSeq" id="WP_112885532.1">
    <property type="nucleotide sequence ID" value="NZ_QLUW01000007.1"/>
</dbReference>
<dbReference type="Pfam" id="PF14278">
    <property type="entry name" value="TetR_C_8"/>
    <property type="match status" value="1"/>
</dbReference>
<name>A0A328TWF2_9BACL</name>
<comment type="caution">
    <text evidence="4">The sequence shown here is derived from an EMBL/GenBank/DDBJ whole genome shotgun (WGS) entry which is preliminary data.</text>
</comment>
<organism evidence="4 5">
    <name type="scientific">Paenibacillus montanisoli</name>
    <dbReference type="NCBI Taxonomy" id="2081970"/>
    <lineage>
        <taxon>Bacteria</taxon>
        <taxon>Bacillati</taxon>
        <taxon>Bacillota</taxon>
        <taxon>Bacilli</taxon>
        <taxon>Bacillales</taxon>
        <taxon>Paenibacillaceae</taxon>
        <taxon>Paenibacillus</taxon>
    </lineage>
</organism>
<evidence type="ECO:0000256" key="2">
    <source>
        <dbReference type="PROSITE-ProRule" id="PRU00335"/>
    </source>
</evidence>
<dbReference type="OrthoDB" id="9810250at2"/>
<dbReference type="PANTHER" id="PTHR43479">
    <property type="entry name" value="ACREF/ENVCD OPERON REPRESSOR-RELATED"/>
    <property type="match status" value="1"/>
</dbReference>
<dbReference type="InterPro" id="IPR050624">
    <property type="entry name" value="HTH-type_Tx_Regulator"/>
</dbReference>